<dbReference type="SUPFAM" id="SSF52821">
    <property type="entry name" value="Rhodanese/Cell cycle control phosphatase"/>
    <property type="match status" value="1"/>
</dbReference>
<dbReference type="GO" id="GO:0005802">
    <property type="term" value="C:trans-Golgi network"/>
    <property type="evidence" value="ECO:0007669"/>
    <property type="project" value="TreeGrafter"/>
</dbReference>
<evidence type="ECO:0000256" key="3">
    <source>
        <dbReference type="ARBA" id="ARBA00022473"/>
    </source>
</evidence>
<dbReference type="CDD" id="cd20788">
    <property type="entry name" value="TBC1D23_C-like"/>
    <property type="match status" value="1"/>
</dbReference>
<dbReference type="Proteomes" id="UP001497525">
    <property type="component" value="Unassembled WGS sequence"/>
</dbReference>
<evidence type="ECO:0000256" key="1">
    <source>
        <dbReference type="ARBA" id="ARBA00004601"/>
    </source>
</evidence>
<feature type="compositionally biased region" description="Polar residues" evidence="5">
    <location>
        <begin position="720"/>
        <end position="737"/>
    </location>
</feature>
<feature type="compositionally biased region" description="Basic and acidic residues" evidence="5">
    <location>
        <begin position="620"/>
        <end position="630"/>
    </location>
</feature>
<gene>
    <name evidence="8" type="ORF">CDAUBV1_LOCUS10824</name>
</gene>
<dbReference type="Pfam" id="PF00581">
    <property type="entry name" value="Rhodanese"/>
    <property type="match status" value="1"/>
</dbReference>
<dbReference type="SUPFAM" id="SSF47923">
    <property type="entry name" value="Ypt/Rab-GAP domain of gyp1p"/>
    <property type="match status" value="1"/>
</dbReference>
<dbReference type="AlphaFoldDB" id="A0AAV2TJ46"/>
<accession>A0AAV2TJ46</accession>
<feature type="compositionally biased region" description="Acidic residues" evidence="5">
    <location>
        <begin position="684"/>
        <end position="693"/>
    </location>
</feature>
<dbReference type="InterPro" id="IPR001763">
    <property type="entry name" value="Rhodanese-like_dom"/>
</dbReference>
<dbReference type="GO" id="GO:0099041">
    <property type="term" value="P:vesicle tethering to Golgi"/>
    <property type="evidence" value="ECO:0007669"/>
    <property type="project" value="TreeGrafter"/>
</dbReference>
<dbReference type="PROSITE" id="PS50206">
    <property type="entry name" value="RHODANESE_3"/>
    <property type="match status" value="1"/>
</dbReference>
<dbReference type="Pfam" id="PF00566">
    <property type="entry name" value="RabGAP-TBC"/>
    <property type="match status" value="1"/>
</dbReference>
<keyword evidence="3" id="KW-0217">Developmental protein</keyword>
<dbReference type="Gene3D" id="1.10.472.80">
    <property type="entry name" value="Ypt/Rab-GAP domain of gyp1p, domain 3"/>
    <property type="match status" value="1"/>
</dbReference>
<feature type="region of interest" description="Disordered" evidence="5">
    <location>
        <begin position="96"/>
        <end position="136"/>
    </location>
</feature>
<feature type="region of interest" description="Disordered" evidence="5">
    <location>
        <begin position="576"/>
        <end position="751"/>
    </location>
</feature>
<dbReference type="PROSITE" id="PS50086">
    <property type="entry name" value="TBC_RABGAP"/>
    <property type="match status" value="1"/>
</dbReference>
<reference evidence="8" key="1">
    <citation type="submission" date="2024-06" db="EMBL/GenBank/DDBJ databases">
        <authorList>
            <person name="Liu X."/>
            <person name="Lenzi L."/>
            <person name="Haldenby T S."/>
            <person name="Uol C."/>
        </authorList>
    </citation>
    <scope>NUCLEOTIDE SEQUENCE</scope>
</reference>
<proteinExistence type="predicted"/>
<comment type="caution">
    <text evidence="8">The sequence shown here is derived from an EMBL/GenBank/DDBJ whole genome shotgun (WGS) entry which is preliminary data.</text>
</comment>
<protein>
    <recommendedName>
        <fullName evidence="2">TBC1 domain family member 23</fullName>
    </recommendedName>
</protein>
<dbReference type="GO" id="GO:0042147">
    <property type="term" value="P:retrograde transport, endosome to Golgi"/>
    <property type="evidence" value="ECO:0007669"/>
    <property type="project" value="InterPro"/>
</dbReference>
<dbReference type="InterPro" id="IPR036873">
    <property type="entry name" value="Rhodanese-like_dom_sf"/>
</dbReference>
<dbReference type="EMBL" id="CAXLJL010000345">
    <property type="protein sequence ID" value="CAL5136705.1"/>
    <property type="molecule type" value="Genomic_DNA"/>
</dbReference>
<dbReference type="PANTHER" id="PTHR13297:SF5">
    <property type="entry name" value="TBC1 DOMAIN FAMILY MEMBER 23"/>
    <property type="match status" value="1"/>
</dbReference>
<dbReference type="InterPro" id="IPR039755">
    <property type="entry name" value="TBC1D23"/>
</dbReference>
<comment type="subcellular location">
    <subcellularLocation>
        <location evidence="1">Golgi apparatus</location>
        <location evidence="1">trans-Golgi network</location>
    </subcellularLocation>
</comment>
<evidence type="ECO:0000256" key="2">
    <source>
        <dbReference type="ARBA" id="ARBA00014207"/>
    </source>
</evidence>
<sequence>MSVSSDDAGEDESWKVDLEIALLEDADFFRVRSICKNRPVPQSSRAEVWRICLQPELQAQAMANFNDVFGLKNQEQLHADCEKAAEEVAAVLLSNQKASNQAAPTHDDDELDGDDDDEINKFDLDTEQDPSSQTPVQSVAQITSDFESVLTHFAQTYSLPYCASNGWIPIIKTLYTVLRPFDRQDLYACFASVCHRFVPTGGSDADARICVIFRLLLQYHEPKLCSLLDSLKISPDVYAGSWLISLFANIISHEVLVCLWDIYFLISDPLLGMFITLVLLINAKVVLIEDEESAVGQDGDTKDGEKGCVNQKVEDMEESRNVLVPGPKVVCKVSNPEEVRKILLDLPKPMQIADVNSLIELTQLFSNRTPSSFRAQYLPVLFGNADLKSADHLLTGTLCMPVSVQEVLEAQASALRNATRPTDPVECLDESASDIRFLLVDCRPADQYNAGHLNTAFFLDSQLILSEPSDFKVTVEALLQSQQRAIAAGSYAAGEHITFLSSGRPEEDRITNMVVAAFLRLNTPFVSLIEGGYAALHDALGPEAVARRLASHDPKECLCCRSRAVPLNESRLRPVSVMPFRRDPNKASSLVTTKDNKNAKPSEGLLSKFSASLFGTRPSTGHEIRADVKKPSGPAPKHQDAQKSPPSGVPAKNAANIDVKMATVATESHRTSNSYRNTSSVFSIDDDLDDDELPQPAEAVVEKDVSPPIQTKTERKDSSQRSSWFKRLTTSNGTQEDLPQGDIPTRAGGLDCGEPGDLVDTTQWSCRPEVRGVFDCQLVNQSGRLSELGYLVLVDRHLLLLRDYSPRSAVNLIASIGSVIQTAITKAPPPKPLNRPRHAVVMRSVPLRLITRITANRRLPECITFHYSGGDATELLLLNEQVMGLRDRLFIPKAGEAVRMIKMSICNVTLP</sequence>
<feature type="compositionally biased region" description="Acidic residues" evidence="5">
    <location>
        <begin position="107"/>
        <end position="118"/>
    </location>
</feature>
<dbReference type="SMART" id="SM00164">
    <property type="entry name" value="TBC"/>
    <property type="match status" value="1"/>
</dbReference>
<evidence type="ECO:0000256" key="5">
    <source>
        <dbReference type="SAM" id="MobiDB-lite"/>
    </source>
</evidence>
<evidence type="ECO:0000259" key="7">
    <source>
        <dbReference type="PROSITE" id="PS50206"/>
    </source>
</evidence>
<dbReference type="InterPro" id="IPR035969">
    <property type="entry name" value="Rab-GAP_TBC_sf"/>
</dbReference>
<dbReference type="GO" id="GO:0005829">
    <property type="term" value="C:cytosol"/>
    <property type="evidence" value="ECO:0007669"/>
    <property type="project" value="GOC"/>
</dbReference>
<keyword evidence="4" id="KW-0333">Golgi apparatus</keyword>
<dbReference type="PANTHER" id="PTHR13297">
    <property type="entry name" value="TBC1 DOMAIN FAMILY MEMBER 23-RELATED"/>
    <property type="match status" value="1"/>
</dbReference>
<feature type="domain" description="Rhodanese" evidence="7">
    <location>
        <begin position="433"/>
        <end position="545"/>
    </location>
</feature>
<feature type="domain" description="Rab-GAP TBC" evidence="6">
    <location>
        <begin position="39"/>
        <end position="267"/>
    </location>
</feature>
<evidence type="ECO:0000313" key="8">
    <source>
        <dbReference type="EMBL" id="CAL5136705.1"/>
    </source>
</evidence>
<name>A0AAV2TJ46_CALDB</name>
<dbReference type="Gene3D" id="3.40.250.10">
    <property type="entry name" value="Rhodanese-like domain"/>
    <property type="match status" value="1"/>
</dbReference>
<evidence type="ECO:0000313" key="9">
    <source>
        <dbReference type="Proteomes" id="UP001497525"/>
    </source>
</evidence>
<organism evidence="8 9">
    <name type="scientific">Calicophoron daubneyi</name>
    <name type="common">Rumen fluke</name>
    <name type="synonym">Paramphistomum daubneyi</name>
    <dbReference type="NCBI Taxonomy" id="300641"/>
    <lineage>
        <taxon>Eukaryota</taxon>
        <taxon>Metazoa</taxon>
        <taxon>Spiralia</taxon>
        <taxon>Lophotrochozoa</taxon>
        <taxon>Platyhelminthes</taxon>
        <taxon>Trematoda</taxon>
        <taxon>Digenea</taxon>
        <taxon>Plagiorchiida</taxon>
        <taxon>Pronocephalata</taxon>
        <taxon>Paramphistomoidea</taxon>
        <taxon>Paramphistomidae</taxon>
        <taxon>Calicophoron</taxon>
    </lineage>
</organism>
<dbReference type="InterPro" id="IPR000195">
    <property type="entry name" value="Rab-GAP-TBC_dom"/>
</dbReference>
<feature type="compositionally biased region" description="Polar residues" evidence="5">
    <location>
        <begin position="671"/>
        <end position="682"/>
    </location>
</feature>
<evidence type="ECO:0000256" key="4">
    <source>
        <dbReference type="ARBA" id="ARBA00023034"/>
    </source>
</evidence>
<evidence type="ECO:0000259" key="6">
    <source>
        <dbReference type="PROSITE" id="PS50086"/>
    </source>
</evidence>